<dbReference type="AlphaFoldDB" id="A0A653D1C7"/>
<accession>A0A653D1C7</accession>
<evidence type="ECO:0000313" key="1">
    <source>
        <dbReference type="EMBL" id="VEN53949.1"/>
    </source>
</evidence>
<feature type="non-terminal residue" evidence="1">
    <location>
        <position position="98"/>
    </location>
</feature>
<name>A0A653D1C7_CALMS</name>
<proteinExistence type="predicted"/>
<organism evidence="1 2">
    <name type="scientific">Callosobruchus maculatus</name>
    <name type="common">Southern cowpea weevil</name>
    <name type="synonym">Pulse bruchid</name>
    <dbReference type="NCBI Taxonomy" id="64391"/>
    <lineage>
        <taxon>Eukaryota</taxon>
        <taxon>Metazoa</taxon>
        <taxon>Ecdysozoa</taxon>
        <taxon>Arthropoda</taxon>
        <taxon>Hexapoda</taxon>
        <taxon>Insecta</taxon>
        <taxon>Pterygota</taxon>
        <taxon>Neoptera</taxon>
        <taxon>Endopterygota</taxon>
        <taxon>Coleoptera</taxon>
        <taxon>Polyphaga</taxon>
        <taxon>Cucujiformia</taxon>
        <taxon>Chrysomeloidea</taxon>
        <taxon>Chrysomelidae</taxon>
        <taxon>Bruchinae</taxon>
        <taxon>Bruchini</taxon>
        <taxon>Callosobruchus</taxon>
    </lineage>
</organism>
<dbReference type="OrthoDB" id="10424144at2759"/>
<evidence type="ECO:0000313" key="2">
    <source>
        <dbReference type="Proteomes" id="UP000410492"/>
    </source>
</evidence>
<dbReference type="Proteomes" id="UP000410492">
    <property type="component" value="Unassembled WGS sequence"/>
</dbReference>
<protein>
    <submittedName>
        <fullName evidence="1">Uncharacterized protein</fullName>
    </submittedName>
</protein>
<reference evidence="1 2" key="1">
    <citation type="submission" date="2019-01" db="EMBL/GenBank/DDBJ databases">
        <authorList>
            <person name="Sayadi A."/>
        </authorList>
    </citation>
    <scope>NUCLEOTIDE SEQUENCE [LARGE SCALE GENOMIC DNA]</scope>
</reference>
<dbReference type="EMBL" id="CAACVG010009715">
    <property type="protein sequence ID" value="VEN53949.1"/>
    <property type="molecule type" value="Genomic_DNA"/>
</dbReference>
<gene>
    <name evidence="1" type="ORF">CALMAC_LOCUS13591</name>
</gene>
<keyword evidence="2" id="KW-1185">Reference proteome</keyword>
<sequence length="98" mass="10694">MPCDVLTRLRVFHVWRGNSIPGRVKVGSIFGAASTGFWTSQSLLQCSSTWKPSRKSRSANGNGGFLDFNLRRSASSRSVCSGSWGLDSILLYSFTSLS</sequence>